<comment type="caution">
    <text evidence="4">The sequence shown here is derived from an EMBL/GenBank/DDBJ whole genome shotgun (WGS) entry which is preliminary data.</text>
</comment>
<reference evidence="4 5" key="1">
    <citation type="submission" date="2018-06" db="EMBL/GenBank/DDBJ databases">
        <title>Three novel Pseudomonas species isolated from symptomatic oak.</title>
        <authorList>
            <person name="Bueno-Gonzalez V."/>
            <person name="Brady C."/>
        </authorList>
    </citation>
    <scope>NUCLEOTIDE SEQUENCE [LARGE SCALE GENOMIC DNA]</scope>
    <source>
        <strain evidence="4 5">P17C</strain>
    </source>
</reference>
<dbReference type="Gene3D" id="3.90.870.20">
    <property type="entry name" value="Carbamoyltransferase, C-terminal domain"/>
    <property type="match status" value="1"/>
</dbReference>
<organism evidence="4 5">
    <name type="scientific">Stutzerimonas kirkiae</name>
    <dbReference type="NCBI Taxonomy" id="2211392"/>
    <lineage>
        <taxon>Bacteria</taxon>
        <taxon>Pseudomonadati</taxon>
        <taxon>Pseudomonadota</taxon>
        <taxon>Gammaproteobacteria</taxon>
        <taxon>Pseudomonadales</taxon>
        <taxon>Pseudomonadaceae</taxon>
        <taxon>Stutzerimonas</taxon>
    </lineage>
</organism>
<dbReference type="Proteomes" id="UP000292639">
    <property type="component" value="Unassembled WGS sequence"/>
</dbReference>
<gene>
    <name evidence="4" type="ORF">DNJ96_06775</name>
</gene>
<keyword evidence="5" id="KW-1185">Reference proteome</keyword>
<dbReference type="InterPro" id="IPR003696">
    <property type="entry name" value="Carbtransf_dom"/>
</dbReference>
<dbReference type="RefSeq" id="WP_131184521.1">
    <property type="nucleotide sequence ID" value="NZ_QJUO01000014.1"/>
</dbReference>
<evidence type="ECO:0000259" key="3">
    <source>
        <dbReference type="Pfam" id="PF16861"/>
    </source>
</evidence>
<keyword evidence="4" id="KW-0808">Transferase</keyword>
<evidence type="ECO:0000256" key="1">
    <source>
        <dbReference type="ARBA" id="ARBA00006129"/>
    </source>
</evidence>
<comment type="similarity">
    <text evidence="1">Belongs to the NodU/CmcH family.</text>
</comment>
<dbReference type="AlphaFoldDB" id="A0A4Q9RDB0"/>
<dbReference type="CDD" id="cd24033">
    <property type="entry name" value="ASKHA_NBD_NodU_CmcH-like_N"/>
    <property type="match status" value="1"/>
</dbReference>
<feature type="domain" description="Carbamoyltransferase C-terminal" evidence="3">
    <location>
        <begin position="390"/>
        <end position="559"/>
    </location>
</feature>
<evidence type="ECO:0000313" key="4">
    <source>
        <dbReference type="EMBL" id="TBU98124.1"/>
    </source>
</evidence>
<dbReference type="Pfam" id="PF16861">
    <property type="entry name" value="Carbam_trans_C"/>
    <property type="match status" value="1"/>
</dbReference>
<dbReference type="Gene3D" id="3.30.420.40">
    <property type="match status" value="2"/>
</dbReference>
<dbReference type="InterPro" id="IPR031730">
    <property type="entry name" value="Carbam_trans_C"/>
</dbReference>
<sequence length="562" mass="61301">MSRYYLGLSTSGHDPAFSIVDSRGVVLFAEATERFLQDKRAWGILPDHVSHLEATLAAVVDDADAEYVLATSWRGAKEDLPVQVCDSLLPGAFGEWIRQLQGLSQTRAGSHCRLLLGERLQQPIRHFDHHQCHAANALYSSPFADGLCLVLDGEGEVGAASLFEARDGRLQRLWRSWGPGSLGALYGWLTELCGFSARHGEEWKVMGLAACGEADQVLAEKIASLLVIEEGRLRLAQSETLQARIEEIRRHAWSAGDPLSSRAMLASTSQLVFQRLADQLLETIRRQYPEQGERLILSGGCALNSLYNGSIQHRHGFVAVHVPSAPADDGNAVGAALLAWGQDHPGQGLPHGQASAYLGALIRQADVEALARYSGLHCVTLGEDSAGFVARRLAEGKVIGVARGRAEFGPRALGNRSILADPRSPAMKARINGIVKGREAYRPFAPAIPLELADAWFEQARPSPYMSFALKWREPVRQRVPAVVHQDGTGRLQTVDPQVAPWLHALLHAFQQEAGVPVILNTSFNVMGKPIVHTAHDAIAVLMSTDLDAVLLNDTYLEKTRR</sequence>
<accession>A0A4Q9RDB0</accession>
<proteinExistence type="inferred from homology"/>
<dbReference type="PANTHER" id="PTHR34847:SF1">
    <property type="entry name" value="NODULATION PROTEIN U"/>
    <property type="match status" value="1"/>
</dbReference>
<dbReference type="PANTHER" id="PTHR34847">
    <property type="entry name" value="NODULATION PROTEIN U"/>
    <property type="match status" value="1"/>
</dbReference>
<dbReference type="SUPFAM" id="SSF53067">
    <property type="entry name" value="Actin-like ATPase domain"/>
    <property type="match status" value="1"/>
</dbReference>
<dbReference type="InterPro" id="IPR038152">
    <property type="entry name" value="Carbam_trans_C_sf"/>
</dbReference>
<dbReference type="EMBL" id="QJUP01000006">
    <property type="protein sequence ID" value="TBU98124.1"/>
    <property type="molecule type" value="Genomic_DNA"/>
</dbReference>
<dbReference type="GO" id="GO:0016740">
    <property type="term" value="F:transferase activity"/>
    <property type="evidence" value="ECO:0007669"/>
    <property type="project" value="UniProtKB-KW"/>
</dbReference>
<feature type="domain" description="Carbamoyltransferase" evidence="2">
    <location>
        <begin position="119"/>
        <end position="337"/>
    </location>
</feature>
<evidence type="ECO:0000259" key="2">
    <source>
        <dbReference type="Pfam" id="PF02543"/>
    </source>
</evidence>
<dbReference type="InterPro" id="IPR051338">
    <property type="entry name" value="NodU/CmcH_Carbamoyltrnsfr"/>
</dbReference>
<dbReference type="InterPro" id="IPR043129">
    <property type="entry name" value="ATPase_NBD"/>
</dbReference>
<dbReference type="Pfam" id="PF02543">
    <property type="entry name" value="Carbam_trans_N"/>
    <property type="match status" value="1"/>
</dbReference>
<protein>
    <submittedName>
        <fullName evidence="4">Carbamoyl transferase</fullName>
    </submittedName>
</protein>
<name>A0A4Q9RDB0_9GAMM</name>
<evidence type="ECO:0000313" key="5">
    <source>
        <dbReference type="Proteomes" id="UP000292639"/>
    </source>
</evidence>